<proteinExistence type="predicted"/>
<organism evidence="1">
    <name type="scientific">Harvfovirus sp</name>
    <dbReference type="NCBI Taxonomy" id="2487768"/>
    <lineage>
        <taxon>Viruses</taxon>
        <taxon>Varidnaviria</taxon>
        <taxon>Bamfordvirae</taxon>
        <taxon>Nucleocytoviricota</taxon>
        <taxon>Megaviricetes</taxon>
        <taxon>Imitervirales</taxon>
        <taxon>Mimiviridae</taxon>
        <taxon>Klosneuvirinae</taxon>
    </lineage>
</organism>
<sequence>MEPYYKKYSKYKTKYLSLKNSSHIDPHLLLLPKTASRSKSLIEKSSRYNKSDVEITTDLVPYNF</sequence>
<gene>
    <name evidence="1" type="ORF">Harvfovirus1_56</name>
</gene>
<accession>A0A3G5A2L2</accession>
<protein>
    <submittedName>
        <fullName evidence="1">Uncharacterized protein</fullName>
    </submittedName>
</protein>
<reference evidence="1" key="1">
    <citation type="submission" date="2018-10" db="EMBL/GenBank/DDBJ databases">
        <title>Hidden diversity of soil giant viruses.</title>
        <authorList>
            <person name="Schulz F."/>
            <person name="Alteio L."/>
            <person name="Goudeau D."/>
            <person name="Ryan E.M."/>
            <person name="Malmstrom R.R."/>
            <person name="Blanchard J."/>
            <person name="Woyke T."/>
        </authorList>
    </citation>
    <scope>NUCLEOTIDE SEQUENCE</scope>
    <source>
        <strain evidence="1">HAV1</strain>
    </source>
</reference>
<evidence type="ECO:0000313" key="1">
    <source>
        <dbReference type="EMBL" id="AYV80431.1"/>
    </source>
</evidence>
<dbReference type="EMBL" id="MK072243">
    <property type="protein sequence ID" value="AYV80431.1"/>
    <property type="molecule type" value="Genomic_DNA"/>
</dbReference>
<name>A0A3G5A2L2_9VIRU</name>